<name>A0AAV5TQ74_9BILA</name>
<accession>A0AAV5TQ74</accession>
<organism evidence="1 2">
    <name type="scientific">Pristionchus entomophagus</name>
    <dbReference type="NCBI Taxonomy" id="358040"/>
    <lineage>
        <taxon>Eukaryota</taxon>
        <taxon>Metazoa</taxon>
        <taxon>Ecdysozoa</taxon>
        <taxon>Nematoda</taxon>
        <taxon>Chromadorea</taxon>
        <taxon>Rhabditida</taxon>
        <taxon>Rhabditina</taxon>
        <taxon>Diplogasteromorpha</taxon>
        <taxon>Diplogasteroidea</taxon>
        <taxon>Neodiplogasteridae</taxon>
        <taxon>Pristionchus</taxon>
    </lineage>
</organism>
<reference evidence="1" key="1">
    <citation type="submission" date="2023-10" db="EMBL/GenBank/DDBJ databases">
        <title>Genome assembly of Pristionchus species.</title>
        <authorList>
            <person name="Yoshida K."/>
            <person name="Sommer R.J."/>
        </authorList>
    </citation>
    <scope>NUCLEOTIDE SEQUENCE</scope>
    <source>
        <strain evidence="1">RS0144</strain>
    </source>
</reference>
<feature type="non-terminal residue" evidence="1">
    <location>
        <position position="1"/>
    </location>
</feature>
<dbReference type="EMBL" id="BTSX01000004">
    <property type="protein sequence ID" value="GMS96409.1"/>
    <property type="molecule type" value="Genomic_DNA"/>
</dbReference>
<evidence type="ECO:0000313" key="1">
    <source>
        <dbReference type="EMBL" id="GMS96409.1"/>
    </source>
</evidence>
<comment type="caution">
    <text evidence="1">The sequence shown here is derived from an EMBL/GenBank/DDBJ whole genome shotgun (WGS) entry which is preliminary data.</text>
</comment>
<evidence type="ECO:0000313" key="2">
    <source>
        <dbReference type="Proteomes" id="UP001432027"/>
    </source>
</evidence>
<dbReference type="AlphaFoldDB" id="A0AAV5TQ74"/>
<sequence>ASEGEDEVTDEDCPIDSDKVQEVIDGRLKLKVAPFGRRDFNPYDKLDVLRGLNKLCERETYMMSNTL</sequence>
<protein>
    <submittedName>
        <fullName evidence="1">Uncharacterized protein</fullName>
    </submittedName>
</protein>
<gene>
    <name evidence="1" type="ORF">PENTCL1PPCAC_18584</name>
</gene>
<dbReference type="Proteomes" id="UP001432027">
    <property type="component" value="Unassembled WGS sequence"/>
</dbReference>
<keyword evidence="2" id="KW-1185">Reference proteome</keyword>
<proteinExistence type="predicted"/>